<feature type="domain" description="Peptidase S8/S53" evidence="9">
    <location>
        <begin position="320"/>
        <end position="614"/>
    </location>
</feature>
<evidence type="ECO:0000313" key="11">
    <source>
        <dbReference type="Proteomes" id="UP000431269"/>
    </source>
</evidence>
<protein>
    <submittedName>
        <fullName evidence="10">Extracellular basic protease</fullName>
        <ecNumber evidence="10">3.4.21.-</ecNumber>
    </submittedName>
</protein>
<name>A0A6I6MMR0_9CAUL</name>
<dbReference type="InterPro" id="IPR022398">
    <property type="entry name" value="Peptidase_S8_His-AS"/>
</dbReference>
<feature type="region of interest" description="Disordered" evidence="7">
    <location>
        <begin position="242"/>
        <end position="285"/>
    </location>
</feature>
<evidence type="ECO:0000256" key="5">
    <source>
        <dbReference type="PROSITE-ProRule" id="PRU01240"/>
    </source>
</evidence>
<dbReference type="PANTHER" id="PTHR43806:SF11">
    <property type="entry name" value="CEREVISIN-RELATED"/>
    <property type="match status" value="1"/>
</dbReference>
<feature type="active site" description="Charge relay system" evidence="5">
    <location>
        <position position="582"/>
    </location>
</feature>
<dbReference type="Gene3D" id="3.40.50.200">
    <property type="entry name" value="Peptidase S8/S53 domain"/>
    <property type="match status" value="1"/>
</dbReference>
<dbReference type="InterPro" id="IPR036852">
    <property type="entry name" value="Peptidase_S8/S53_dom_sf"/>
</dbReference>
<feature type="active site" description="Charge relay system" evidence="5">
    <location>
        <position position="328"/>
    </location>
</feature>
<keyword evidence="8" id="KW-0732">Signal</keyword>
<evidence type="ECO:0000256" key="6">
    <source>
        <dbReference type="RuleBase" id="RU003355"/>
    </source>
</evidence>
<dbReference type="PROSITE" id="PS51257">
    <property type="entry name" value="PROKAR_LIPOPROTEIN"/>
    <property type="match status" value="1"/>
</dbReference>
<evidence type="ECO:0000256" key="8">
    <source>
        <dbReference type="SAM" id="SignalP"/>
    </source>
</evidence>
<dbReference type="InterPro" id="IPR000209">
    <property type="entry name" value="Peptidase_S8/S53_dom"/>
</dbReference>
<dbReference type="InterPro" id="IPR023827">
    <property type="entry name" value="Peptidase_S8_Asp-AS"/>
</dbReference>
<accession>A0A6I6MMR0</accession>
<sequence>MSHRRWRLAALALAPLLALGACDQLGDVWDRMRGGGEQGPGPTALESVPLAARALSGSVQPQGQIATLLQAEPVMIAPGEILVGARVEQELAETATEMGLASNLVRSLRVQGLDAIEDLPDNVIAQVRSRAEAEASDTARGAARDVLNRLGIEGEIAVRPGGVVTVSLATAGADPTSLRFGQQGEAAAAQEIPDAIEWNAADRCPRIVTQGQLENDIGLATRCAIQRLTSSGDFEYVEPNYIADSGFSRPPRERPKTQPTTPSQPSPSQPTTPATPRGGLPNDPLYALQWHYRPHGAGEGFSPGGAGFATFWEATQIGSRNVRVAVLDTGLDLTHPDIRGSTNVATGVDLINNPERGGDGDGIDADAQDAGDRCGTQTENSYHGTHVAGTIGAATTNDRVGVAGGAWDVTVVPVRVLGRCGGELADIVSGIRWAAGIAPAQNAGGQQIINRTPADIINMSLTIQAPCPASMQAAIDAAVARNVVVVVAAGNKANQASLYAPANCNNVVVVGANDARGGLSFYSNFGPQVDLLAPGGDVFSDSDNDGRPDGVLSTRTTAAGCYDPVNQNSTQQCYYSFLQGTSMAAPHVSAALALLASQTGLRGAQLEDALFTRAISPHASGYAQIECARSANATPISAGSATCARPSGRGLLDLARAAQTIGPAAASP</sequence>
<dbReference type="PROSITE" id="PS51892">
    <property type="entry name" value="SUBTILASE"/>
    <property type="match status" value="1"/>
</dbReference>
<dbReference type="EC" id="3.4.21.-" evidence="10"/>
<keyword evidence="2 5" id="KW-0645">Protease</keyword>
<dbReference type="GO" id="GO:0004252">
    <property type="term" value="F:serine-type endopeptidase activity"/>
    <property type="evidence" value="ECO:0007669"/>
    <property type="project" value="UniProtKB-UniRule"/>
</dbReference>
<evidence type="ECO:0000256" key="3">
    <source>
        <dbReference type="ARBA" id="ARBA00022801"/>
    </source>
</evidence>
<evidence type="ECO:0000256" key="2">
    <source>
        <dbReference type="ARBA" id="ARBA00022670"/>
    </source>
</evidence>
<dbReference type="KEGG" id="tsv:DSM104635_00833"/>
<keyword evidence="11" id="KW-1185">Reference proteome</keyword>
<feature type="signal peptide" evidence="8">
    <location>
        <begin position="1"/>
        <end position="20"/>
    </location>
</feature>
<dbReference type="RefSeq" id="WP_158764985.1">
    <property type="nucleotide sequence ID" value="NZ_CP047045.1"/>
</dbReference>
<gene>
    <name evidence="10" type="primary">bprV</name>
    <name evidence="10" type="ORF">DSM104635_00833</name>
</gene>
<evidence type="ECO:0000313" key="10">
    <source>
        <dbReference type="EMBL" id="QGZ94017.1"/>
    </source>
</evidence>
<dbReference type="PROSITE" id="PS00136">
    <property type="entry name" value="SUBTILASE_ASP"/>
    <property type="match status" value="1"/>
</dbReference>
<feature type="chain" id="PRO_5026062010" evidence="8">
    <location>
        <begin position="21"/>
        <end position="668"/>
    </location>
</feature>
<dbReference type="AlphaFoldDB" id="A0A6I6MMR0"/>
<dbReference type="PROSITE" id="PS00137">
    <property type="entry name" value="SUBTILASE_HIS"/>
    <property type="match status" value="1"/>
</dbReference>
<dbReference type="EMBL" id="CP047045">
    <property type="protein sequence ID" value="QGZ94017.1"/>
    <property type="molecule type" value="Genomic_DNA"/>
</dbReference>
<comment type="similarity">
    <text evidence="1 5 6">Belongs to the peptidase S8 family.</text>
</comment>
<evidence type="ECO:0000256" key="1">
    <source>
        <dbReference type="ARBA" id="ARBA00011073"/>
    </source>
</evidence>
<dbReference type="Proteomes" id="UP000431269">
    <property type="component" value="Chromosome"/>
</dbReference>
<feature type="active site" description="Charge relay system" evidence="5">
    <location>
        <position position="383"/>
    </location>
</feature>
<evidence type="ECO:0000256" key="7">
    <source>
        <dbReference type="SAM" id="MobiDB-lite"/>
    </source>
</evidence>
<dbReference type="PROSITE" id="PS00138">
    <property type="entry name" value="SUBTILASE_SER"/>
    <property type="match status" value="1"/>
</dbReference>
<reference evidence="11" key="1">
    <citation type="submission" date="2019-12" db="EMBL/GenBank/DDBJ databases">
        <title>Complete genome of Terracaulis silvestris 0127_4.</title>
        <authorList>
            <person name="Vieira S."/>
            <person name="Riedel T."/>
            <person name="Sproer C."/>
            <person name="Pascual J."/>
            <person name="Boedeker C."/>
            <person name="Overmann J."/>
        </authorList>
    </citation>
    <scope>NUCLEOTIDE SEQUENCE [LARGE SCALE GENOMIC DNA]</scope>
    <source>
        <strain evidence="11">0127_4</strain>
    </source>
</reference>
<dbReference type="InterPro" id="IPR050131">
    <property type="entry name" value="Peptidase_S8_subtilisin-like"/>
</dbReference>
<dbReference type="SUPFAM" id="SSF52743">
    <property type="entry name" value="Subtilisin-like"/>
    <property type="match status" value="1"/>
</dbReference>
<evidence type="ECO:0000259" key="9">
    <source>
        <dbReference type="Pfam" id="PF00082"/>
    </source>
</evidence>
<dbReference type="PRINTS" id="PR00723">
    <property type="entry name" value="SUBTILISIN"/>
</dbReference>
<dbReference type="GO" id="GO:0006508">
    <property type="term" value="P:proteolysis"/>
    <property type="evidence" value="ECO:0007669"/>
    <property type="project" value="UniProtKB-KW"/>
</dbReference>
<dbReference type="InterPro" id="IPR023828">
    <property type="entry name" value="Peptidase_S8_Ser-AS"/>
</dbReference>
<dbReference type="InterPro" id="IPR015500">
    <property type="entry name" value="Peptidase_S8_subtilisin-rel"/>
</dbReference>
<dbReference type="Pfam" id="PF00082">
    <property type="entry name" value="Peptidase_S8"/>
    <property type="match status" value="1"/>
</dbReference>
<organism evidence="10 11">
    <name type="scientific">Terricaulis silvestris</name>
    <dbReference type="NCBI Taxonomy" id="2686094"/>
    <lineage>
        <taxon>Bacteria</taxon>
        <taxon>Pseudomonadati</taxon>
        <taxon>Pseudomonadota</taxon>
        <taxon>Alphaproteobacteria</taxon>
        <taxon>Caulobacterales</taxon>
        <taxon>Caulobacteraceae</taxon>
        <taxon>Terricaulis</taxon>
    </lineage>
</organism>
<proteinExistence type="inferred from homology"/>
<keyword evidence="3 5" id="KW-0378">Hydrolase</keyword>
<evidence type="ECO:0000256" key="4">
    <source>
        <dbReference type="ARBA" id="ARBA00022825"/>
    </source>
</evidence>
<dbReference type="PANTHER" id="PTHR43806">
    <property type="entry name" value="PEPTIDASE S8"/>
    <property type="match status" value="1"/>
</dbReference>
<keyword evidence="4 5" id="KW-0720">Serine protease</keyword>